<feature type="region of interest" description="Disordered" evidence="1">
    <location>
        <begin position="1"/>
        <end position="25"/>
    </location>
</feature>
<evidence type="ECO:0000256" key="1">
    <source>
        <dbReference type="SAM" id="MobiDB-lite"/>
    </source>
</evidence>
<evidence type="ECO:0000313" key="2">
    <source>
        <dbReference type="EMBL" id="KAD7476981.1"/>
    </source>
</evidence>
<protein>
    <submittedName>
        <fullName evidence="2">Uncharacterized protein</fullName>
    </submittedName>
</protein>
<sequence length="204" mass="23453">MATPFGSKAPISSGDPARKYGTQDPKVENILKSTIQLDDYDLDGDKDCEEIDVSNAAQRKKARKRNRLAQEKLNNMVYVKYNRALQCRHRKEGTTDLIELEGIDESNEWLMGKMEDDEQTDDDDLYARNEERGRKPCAKRSPGLPGIEKQRKISKCWTIGLIEVREGGVESPPRYAMHAKYLRFLRISSRYAKPFWLLVVVRDG</sequence>
<reference evidence="2 3" key="1">
    <citation type="submission" date="2019-05" db="EMBL/GenBank/DDBJ databases">
        <title>Mikania micrantha, genome provides insights into the molecular mechanism of rapid growth.</title>
        <authorList>
            <person name="Liu B."/>
        </authorList>
    </citation>
    <scope>NUCLEOTIDE SEQUENCE [LARGE SCALE GENOMIC DNA]</scope>
    <source>
        <strain evidence="2">NLD-2019</strain>
        <tissue evidence="2">Leaf</tissue>
    </source>
</reference>
<proteinExistence type="predicted"/>
<organism evidence="2 3">
    <name type="scientific">Mikania micrantha</name>
    <name type="common">bitter vine</name>
    <dbReference type="NCBI Taxonomy" id="192012"/>
    <lineage>
        <taxon>Eukaryota</taxon>
        <taxon>Viridiplantae</taxon>
        <taxon>Streptophyta</taxon>
        <taxon>Embryophyta</taxon>
        <taxon>Tracheophyta</taxon>
        <taxon>Spermatophyta</taxon>
        <taxon>Magnoliopsida</taxon>
        <taxon>eudicotyledons</taxon>
        <taxon>Gunneridae</taxon>
        <taxon>Pentapetalae</taxon>
        <taxon>asterids</taxon>
        <taxon>campanulids</taxon>
        <taxon>Asterales</taxon>
        <taxon>Asteraceae</taxon>
        <taxon>Asteroideae</taxon>
        <taxon>Heliantheae alliance</taxon>
        <taxon>Eupatorieae</taxon>
        <taxon>Mikania</taxon>
    </lineage>
</organism>
<evidence type="ECO:0000313" key="3">
    <source>
        <dbReference type="Proteomes" id="UP000326396"/>
    </source>
</evidence>
<gene>
    <name evidence="2" type="ORF">E3N88_00117</name>
</gene>
<dbReference type="OrthoDB" id="1930460at2759"/>
<accession>A0A5N6PZ64</accession>
<dbReference type="AlphaFoldDB" id="A0A5N6PZ64"/>
<comment type="caution">
    <text evidence="2">The sequence shown here is derived from an EMBL/GenBank/DDBJ whole genome shotgun (WGS) entry which is preliminary data.</text>
</comment>
<dbReference type="Proteomes" id="UP000326396">
    <property type="component" value="Linkage Group LG1"/>
</dbReference>
<dbReference type="EMBL" id="SZYD01000001">
    <property type="protein sequence ID" value="KAD7476981.1"/>
    <property type="molecule type" value="Genomic_DNA"/>
</dbReference>
<keyword evidence="3" id="KW-1185">Reference proteome</keyword>
<name>A0A5N6PZ64_9ASTR</name>